<dbReference type="GeneID" id="96601367"/>
<dbReference type="Proteomes" id="UP001527052">
    <property type="component" value="Unassembled WGS sequence"/>
</dbReference>
<keyword evidence="1" id="KW-0472">Membrane</keyword>
<dbReference type="InterPro" id="IPR035289">
    <property type="entry name" value="DUF5366"/>
</dbReference>
<name>A0A0K9F2K3_9BACI</name>
<dbReference type="EMBL" id="JAMDLZ010000014">
    <property type="protein sequence ID" value="MCY9546904.1"/>
    <property type="molecule type" value="Genomic_DNA"/>
</dbReference>
<feature type="transmembrane region" description="Helical" evidence="1">
    <location>
        <begin position="151"/>
        <end position="173"/>
    </location>
</feature>
<comment type="caution">
    <text evidence="2">The sequence shown here is derived from an EMBL/GenBank/DDBJ whole genome shotgun (WGS) entry which is preliminary data.</text>
</comment>
<evidence type="ECO:0000256" key="1">
    <source>
        <dbReference type="SAM" id="Phobius"/>
    </source>
</evidence>
<reference evidence="3 5" key="3">
    <citation type="submission" date="2022-05" db="EMBL/GenBank/DDBJ databases">
        <title>Genome Sequencing of Bee-Associated Microbes.</title>
        <authorList>
            <person name="Dunlap C."/>
        </authorList>
    </citation>
    <scope>NUCLEOTIDE SEQUENCE [LARGE SCALE GENOMIC DNA]</scope>
    <source>
        <strain evidence="3 5">NRRL BD-083</strain>
    </source>
</reference>
<dbReference type="Proteomes" id="UP000037326">
    <property type="component" value="Unassembled WGS sequence"/>
</dbReference>
<keyword evidence="5" id="KW-1185">Reference proteome</keyword>
<sequence length="187" mass="21234">MKNPYIYGYLPLITILLFSLTFGMYAVSESLQVFHAIGVYSGMREFLSDFELRVFLLIVFAVIFFMLFSALKLVGETIHELGMLFFSKDHDGATVNQARGGYIILLVGAICSAFAIQFIYVLVGIFVLTVFIYFIYLIYKMSHYMSMGGTIGLLVFELFMWTILLTLLVYVVLKLYNGILASLPFAH</sequence>
<dbReference type="Pfam" id="PF17328">
    <property type="entry name" value="DUF5366"/>
    <property type="match status" value="1"/>
</dbReference>
<protein>
    <submittedName>
        <fullName evidence="2">Membrane protein</fullName>
    </submittedName>
    <submittedName>
        <fullName evidence="3">YufK family protein</fullName>
    </submittedName>
</protein>
<keyword evidence="1" id="KW-0812">Transmembrane</keyword>
<evidence type="ECO:0000313" key="5">
    <source>
        <dbReference type="Proteomes" id="UP001527052"/>
    </source>
</evidence>
<keyword evidence="1" id="KW-1133">Transmembrane helix</keyword>
<reference evidence="2" key="1">
    <citation type="submission" date="2015-07" db="EMBL/GenBank/DDBJ databases">
        <title>MeaNS - Measles Nucleotide Surveillance Program.</title>
        <authorList>
            <person name="Tran T."/>
            <person name="Druce J."/>
        </authorList>
    </citation>
    <scope>NUCLEOTIDE SEQUENCE</scope>
    <source>
        <strain evidence="2">DSM 23493</strain>
    </source>
</reference>
<proteinExistence type="predicted"/>
<organism evidence="2 4">
    <name type="scientific">Lysinibacillus xylanilyticus</name>
    <dbReference type="NCBI Taxonomy" id="582475"/>
    <lineage>
        <taxon>Bacteria</taxon>
        <taxon>Bacillati</taxon>
        <taxon>Bacillota</taxon>
        <taxon>Bacilli</taxon>
        <taxon>Bacillales</taxon>
        <taxon>Bacillaceae</taxon>
        <taxon>Lysinibacillus</taxon>
    </lineage>
</organism>
<reference evidence="4" key="2">
    <citation type="submission" date="2015-07" db="EMBL/GenBank/DDBJ databases">
        <authorList>
            <consortium name="Consortium for Microbial Forensics and Genomics (microFORGE)"/>
            <person name="Knight B.M."/>
            <person name="Roberts D.P."/>
            <person name="Lin D."/>
            <person name="Hari K."/>
            <person name="Fletcher J."/>
            <person name="Melcher U."/>
            <person name="Blagden T."/>
            <person name="Winegar R.A."/>
        </authorList>
    </citation>
    <scope>NUCLEOTIDE SEQUENCE [LARGE SCALE GENOMIC DNA]</scope>
    <source>
        <strain evidence="4">DSM 23493</strain>
    </source>
</reference>
<dbReference type="AlphaFoldDB" id="A0A0K9F2K3"/>
<gene>
    <name evidence="2" type="ORF">ACZ11_24560</name>
    <name evidence="3" type="ORF">M5W82_08055</name>
</gene>
<accession>A0A0K9F2K3</accession>
<evidence type="ECO:0000313" key="4">
    <source>
        <dbReference type="Proteomes" id="UP000037326"/>
    </source>
</evidence>
<dbReference type="EMBL" id="LFXJ01000013">
    <property type="protein sequence ID" value="KMY28396.1"/>
    <property type="molecule type" value="Genomic_DNA"/>
</dbReference>
<evidence type="ECO:0000313" key="3">
    <source>
        <dbReference type="EMBL" id="MCY9546904.1"/>
    </source>
</evidence>
<dbReference type="RefSeq" id="WP_049669153.1">
    <property type="nucleotide sequence ID" value="NZ_JAMDLZ010000014.1"/>
</dbReference>
<feature type="transmembrane region" description="Helical" evidence="1">
    <location>
        <begin position="54"/>
        <end position="74"/>
    </location>
</feature>
<evidence type="ECO:0000313" key="2">
    <source>
        <dbReference type="EMBL" id="KMY28396.1"/>
    </source>
</evidence>
<dbReference type="OrthoDB" id="2739240at2"/>
<feature type="transmembrane region" description="Helical" evidence="1">
    <location>
        <begin position="6"/>
        <end position="27"/>
    </location>
</feature>
<dbReference type="PATRIC" id="fig|582475.4.peg.4889"/>
<feature type="transmembrane region" description="Helical" evidence="1">
    <location>
        <begin position="106"/>
        <end position="139"/>
    </location>
</feature>